<dbReference type="InterPro" id="IPR008928">
    <property type="entry name" value="6-hairpin_glycosidase_sf"/>
</dbReference>
<sequence>MRALQTLLLCGTILGITPTFAQEVNYGKAMAETAMHIWPDSLVSSPGKPAKWTYEQTVMLRGIEGVWRQTGDGKYFAYIQKSMDFFIDEKGNIRTYKLKDYNIDNTMPGGLLLTLYEVTGKKKYLLAAQQLRQQLQEQPRTKAGGFWHKKIYPYQMWLDGLYMGEPFYTAYTKYFGPDSCYNDIARQFELMERFSIDQKTGLMYHGYDESREQKWSNPQTGKSPHVWARAMGWYGMALVDVLENFPANHPKRPALVAILNRYATTIAKHQHATSLLWYNILDKPGEARNYFESSASAMFIYTFLKGTRLGVLPVKYRAIGEKAYVELVKNFVQKNGEGYYDWHGTVAVSGLGGTPYRDGSYDYYMGEKVVVNDAKGMGAFIQAANEINWLHTQNKPTPTVTLDYFYNHEIDSASGQQIHYTWEQQSNGGFSQLGDIFQRYGARIQTLKTKPTSKNLQHSDIYIIVDPDNAKESNSPELINTVEADVIAKWVKAGGVLVLLGNDVGNMEFKHFNALAERFGLHFNEDSHNRVTGKQFEMGAISVPAQHAIFQQQTTLYMKEVASITTTQGATPLLVKDGITMMAMAKYGKGTVVAVGDPWLYNEYVDGRKLPQELNNYKPAEDFVQWLIAQTKGK</sequence>
<evidence type="ECO:0000313" key="3">
    <source>
        <dbReference type="EMBL" id="RAJ05320.1"/>
    </source>
</evidence>
<dbReference type="InterPro" id="IPR010905">
    <property type="entry name" value="Glyco_hydro_88"/>
</dbReference>
<dbReference type="InterPro" id="IPR029062">
    <property type="entry name" value="Class_I_gatase-like"/>
</dbReference>
<dbReference type="SUPFAM" id="SSF52317">
    <property type="entry name" value="Class I glutamine amidotransferase-like"/>
    <property type="match status" value="1"/>
</dbReference>
<keyword evidence="4" id="KW-1185">Reference proteome</keyword>
<keyword evidence="2" id="KW-0732">Signal</keyword>
<feature type="chain" id="PRO_5016317198" evidence="2">
    <location>
        <begin position="22"/>
        <end position="634"/>
    </location>
</feature>
<proteinExistence type="predicted"/>
<dbReference type="GO" id="GO:0005975">
    <property type="term" value="P:carbohydrate metabolic process"/>
    <property type="evidence" value="ECO:0007669"/>
    <property type="project" value="InterPro"/>
</dbReference>
<evidence type="ECO:0000256" key="2">
    <source>
        <dbReference type="SAM" id="SignalP"/>
    </source>
</evidence>
<comment type="caution">
    <text evidence="3">The sequence shown here is derived from an EMBL/GenBank/DDBJ whole genome shotgun (WGS) entry which is preliminary data.</text>
</comment>
<accession>A0A327QLW3</accession>
<reference evidence="3 4" key="1">
    <citation type="submission" date="2018-06" db="EMBL/GenBank/DDBJ databases">
        <title>Genomic Encyclopedia of Archaeal and Bacterial Type Strains, Phase II (KMG-II): from individual species to whole genera.</title>
        <authorList>
            <person name="Goeker M."/>
        </authorList>
    </citation>
    <scope>NUCLEOTIDE SEQUENCE [LARGE SCALE GENOMIC DNA]</scope>
    <source>
        <strain evidence="3 4">DSM 23857</strain>
    </source>
</reference>
<dbReference type="RefSeq" id="WP_111597923.1">
    <property type="nucleotide sequence ID" value="NZ_QLLL01000004.1"/>
</dbReference>
<dbReference type="Proteomes" id="UP000249547">
    <property type="component" value="Unassembled WGS sequence"/>
</dbReference>
<dbReference type="PANTHER" id="PTHR33886:SF8">
    <property type="entry name" value="UNSATURATED RHAMNOGALACTURONAN HYDROLASE (EUROFUNG)"/>
    <property type="match status" value="1"/>
</dbReference>
<dbReference type="SUPFAM" id="SSF48208">
    <property type="entry name" value="Six-hairpin glycosidases"/>
    <property type="match status" value="1"/>
</dbReference>
<dbReference type="Pfam" id="PF07470">
    <property type="entry name" value="Glyco_hydro_88"/>
    <property type="match status" value="1"/>
</dbReference>
<dbReference type="Gene3D" id="1.50.10.10">
    <property type="match status" value="1"/>
</dbReference>
<dbReference type="PANTHER" id="PTHR33886">
    <property type="entry name" value="UNSATURATED RHAMNOGALACTURONAN HYDROLASE (EUROFUNG)"/>
    <property type="match status" value="1"/>
</dbReference>
<evidence type="ECO:0000313" key="4">
    <source>
        <dbReference type="Proteomes" id="UP000249547"/>
    </source>
</evidence>
<dbReference type="InterPro" id="IPR012341">
    <property type="entry name" value="6hp_glycosidase-like_sf"/>
</dbReference>
<organism evidence="3 4">
    <name type="scientific">Chitinophaga skermanii</name>
    <dbReference type="NCBI Taxonomy" id="331697"/>
    <lineage>
        <taxon>Bacteria</taxon>
        <taxon>Pseudomonadati</taxon>
        <taxon>Bacteroidota</taxon>
        <taxon>Chitinophagia</taxon>
        <taxon>Chitinophagales</taxon>
        <taxon>Chitinophagaceae</taxon>
        <taxon>Chitinophaga</taxon>
    </lineage>
</organism>
<dbReference type="Gene3D" id="3.40.50.880">
    <property type="match status" value="1"/>
</dbReference>
<evidence type="ECO:0000256" key="1">
    <source>
        <dbReference type="ARBA" id="ARBA00022801"/>
    </source>
</evidence>
<gene>
    <name evidence="3" type="ORF">LX64_02477</name>
</gene>
<dbReference type="OrthoDB" id="6381507at2"/>
<dbReference type="InterPro" id="IPR052043">
    <property type="entry name" value="PolySaccharide_Degr_Enz"/>
</dbReference>
<name>A0A327QLW3_9BACT</name>
<dbReference type="EMBL" id="QLLL01000004">
    <property type="protein sequence ID" value="RAJ05320.1"/>
    <property type="molecule type" value="Genomic_DNA"/>
</dbReference>
<feature type="signal peptide" evidence="2">
    <location>
        <begin position="1"/>
        <end position="21"/>
    </location>
</feature>
<dbReference type="AlphaFoldDB" id="A0A327QLW3"/>
<protein>
    <submittedName>
        <fullName evidence="3">Unsaturated rhamnogalacturonyl hydrolase</fullName>
    </submittedName>
</protein>
<keyword evidence="1 3" id="KW-0378">Hydrolase</keyword>
<dbReference type="GO" id="GO:0016787">
    <property type="term" value="F:hydrolase activity"/>
    <property type="evidence" value="ECO:0007669"/>
    <property type="project" value="UniProtKB-KW"/>
</dbReference>